<sequence>MPNVGAAMCHVLACLCSKNSDGTITNDVCVDPKTQSVTSTSPSGYITAAAELIKVCQKRRAIQPTATYIRTHIGKIRSMLKTKGNAGSFGVVLGTIGGTADCKDIANTACADFTTAVATKTSSTVDEIQWETQLNNAAGILDKANEAAAAQKVLKIRLAALKKQSETTFEHLVNTKTTSVATPSVIRQKTQNQEALKKQECEKTEKAEDCKNNGNCKWEGGEAKERNKFKLNTKAIEKRTKQDLGQGRRKLDVKNMELIKLNAMLTKVVNWKIMLARIQDSLEENFTDCCCFYEFISIQLF</sequence>
<keyword evidence="7" id="KW-0325">Glycoprotein</keyword>
<evidence type="ECO:0000259" key="9">
    <source>
        <dbReference type="Pfam" id="PF13206"/>
    </source>
</evidence>
<evidence type="ECO:0000256" key="7">
    <source>
        <dbReference type="ARBA" id="ARBA00023180"/>
    </source>
</evidence>
<keyword evidence="4" id="KW-0336">GPI-anchor</keyword>
<proteinExistence type="predicted"/>
<evidence type="ECO:0000256" key="2">
    <source>
        <dbReference type="ARBA" id="ARBA00004609"/>
    </source>
</evidence>
<keyword evidence="5" id="KW-0732">Signal</keyword>
<dbReference type="GO" id="GO:0005886">
    <property type="term" value="C:plasma membrane"/>
    <property type="evidence" value="ECO:0007669"/>
    <property type="project" value="UniProtKB-SubCell"/>
</dbReference>
<dbReference type="VEuPathDB" id="TriTrypDB:Tb11.v5.0933"/>
<evidence type="ECO:0000256" key="6">
    <source>
        <dbReference type="ARBA" id="ARBA00023136"/>
    </source>
</evidence>
<evidence type="ECO:0000313" key="10">
    <source>
        <dbReference type="EMBL" id="APD75551.1"/>
    </source>
</evidence>
<keyword evidence="8" id="KW-0449">Lipoprotein</keyword>
<reference evidence="10" key="1">
    <citation type="submission" date="2016-08" db="EMBL/GenBank/DDBJ databases">
        <title>VSG repertoire of Trypanosoma brucei EATRO 1125.</title>
        <authorList>
            <person name="Cross G.A."/>
        </authorList>
    </citation>
    <scope>NUCLEOTIDE SEQUENCE</scope>
    <source>
        <strain evidence="10">EATRO 1125</strain>
    </source>
</reference>
<evidence type="ECO:0000256" key="1">
    <source>
        <dbReference type="ARBA" id="ARBA00002523"/>
    </source>
</evidence>
<evidence type="ECO:0000256" key="3">
    <source>
        <dbReference type="ARBA" id="ARBA00022475"/>
    </source>
</evidence>
<dbReference type="EMBL" id="KX701595">
    <property type="protein sequence ID" value="APD75551.1"/>
    <property type="molecule type" value="Genomic_DNA"/>
</dbReference>
<comment type="subcellular location">
    <subcellularLocation>
        <location evidence="2">Cell membrane</location>
        <topology evidence="2">Lipid-anchor</topology>
        <topology evidence="2">GPI-anchor</topology>
    </subcellularLocation>
</comment>
<name>A0A1J0RCC0_9TRYP</name>
<organism evidence="10">
    <name type="scientific">Trypanosoma brucei</name>
    <dbReference type="NCBI Taxonomy" id="5691"/>
    <lineage>
        <taxon>Eukaryota</taxon>
        <taxon>Discoba</taxon>
        <taxon>Euglenozoa</taxon>
        <taxon>Kinetoplastea</taxon>
        <taxon>Metakinetoplastina</taxon>
        <taxon>Trypanosomatida</taxon>
        <taxon>Trypanosomatidae</taxon>
        <taxon>Trypanosoma</taxon>
    </lineage>
</organism>
<dbReference type="GO" id="GO:0098552">
    <property type="term" value="C:side of membrane"/>
    <property type="evidence" value="ECO:0007669"/>
    <property type="project" value="UniProtKB-KW"/>
</dbReference>
<dbReference type="VEuPathDB" id="TriTrypDB:Tbg972.9.570"/>
<comment type="function">
    <text evidence="1">VSG forms a coat on the surface of the parasite. The trypanosome evades the immune response of the host by expressing a series of antigenically distinct VSGs from an estimated 1000 VSG genes.</text>
</comment>
<dbReference type="Pfam" id="PF13206">
    <property type="entry name" value="VSG_B"/>
    <property type="match status" value="1"/>
</dbReference>
<evidence type="ECO:0000256" key="5">
    <source>
        <dbReference type="ARBA" id="ARBA00022729"/>
    </source>
</evidence>
<feature type="domain" description="Trypanosome variant surface glycoprotein B-type N-terminal" evidence="9">
    <location>
        <begin position="3"/>
        <end position="159"/>
    </location>
</feature>
<dbReference type="AlphaFoldDB" id="A0A1J0RCC0"/>
<evidence type="ECO:0000256" key="8">
    <source>
        <dbReference type="ARBA" id="ARBA00023288"/>
    </source>
</evidence>
<evidence type="ECO:0000256" key="4">
    <source>
        <dbReference type="ARBA" id="ARBA00022622"/>
    </source>
</evidence>
<dbReference type="VEuPathDB" id="TriTrypDB:Tb427_000420400"/>
<protein>
    <submittedName>
        <fullName evidence="10">Variant surface glycoprotein 1125.5474</fullName>
    </submittedName>
</protein>
<keyword evidence="3" id="KW-1003">Cell membrane</keyword>
<dbReference type="InterPro" id="IPR025932">
    <property type="entry name" value="Trypano_VSG_B_N_dom"/>
</dbReference>
<keyword evidence="6" id="KW-0472">Membrane</keyword>
<accession>A0A1J0RCC0</accession>